<feature type="transmembrane region" description="Helical" evidence="1">
    <location>
        <begin position="74"/>
        <end position="91"/>
    </location>
</feature>
<dbReference type="EMBL" id="CAESAJ010000001">
    <property type="protein sequence ID" value="CAB4329220.1"/>
    <property type="molecule type" value="Genomic_DNA"/>
</dbReference>
<proteinExistence type="predicted"/>
<protein>
    <submittedName>
        <fullName evidence="2">Unannotated protein</fullName>
    </submittedName>
</protein>
<feature type="transmembrane region" description="Helical" evidence="1">
    <location>
        <begin position="131"/>
        <end position="151"/>
    </location>
</feature>
<evidence type="ECO:0000256" key="1">
    <source>
        <dbReference type="SAM" id="Phobius"/>
    </source>
</evidence>
<organism evidence="2">
    <name type="scientific">freshwater metagenome</name>
    <dbReference type="NCBI Taxonomy" id="449393"/>
    <lineage>
        <taxon>unclassified sequences</taxon>
        <taxon>metagenomes</taxon>
        <taxon>ecological metagenomes</taxon>
    </lineage>
</organism>
<dbReference type="GO" id="GO:0015225">
    <property type="term" value="F:biotin transmembrane transporter activity"/>
    <property type="evidence" value="ECO:0007669"/>
    <property type="project" value="InterPro"/>
</dbReference>
<dbReference type="PANTHER" id="PTHR34295:SF1">
    <property type="entry name" value="BIOTIN TRANSPORTER BIOY"/>
    <property type="match status" value="1"/>
</dbReference>
<accession>A0A6J5YMI4</accession>
<name>A0A6J5YMI4_9ZZZZ</name>
<sequence>MTAQITSPVVVDAWAQRSAVKNATLVLGLSLLTAVCAQVAIPLPFTPVPLTLQTFAVLAGAAALGPQRALAAQVLYVALALVGFPVLAGGASGSTSVFGATGGYLLGFIVASYVVGAIARRGATTSIAGTVSSYVAGTATIYALGVSWLAVTTKMSMSEAVMAGMVPFLIGDAIKAFAAGIVLPSLWPHTK</sequence>
<dbReference type="InterPro" id="IPR003784">
    <property type="entry name" value="BioY"/>
</dbReference>
<feature type="transmembrane region" description="Helical" evidence="1">
    <location>
        <begin position="23"/>
        <end position="41"/>
    </location>
</feature>
<keyword evidence="1" id="KW-0812">Transmembrane</keyword>
<keyword evidence="1" id="KW-0472">Membrane</keyword>
<dbReference type="PIRSF" id="PIRSF016661">
    <property type="entry name" value="BioY"/>
    <property type="match status" value="1"/>
</dbReference>
<reference evidence="2" key="1">
    <citation type="submission" date="2020-05" db="EMBL/GenBank/DDBJ databases">
        <authorList>
            <person name="Chiriac C."/>
            <person name="Salcher M."/>
            <person name="Ghai R."/>
            <person name="Kavagutti S V."/>
        </authorList>
    </citation>
    <scope>NUCLEOTIDE SEQUENCE</scope>
</reference>
<gene>
    <name evidence="2" type="ORF">UFOPK3770_00012</name>
</gene>
<dbReference type="GO" id="GO:0005886">
    <property type="term" value="C:plasma membrane"/>
    <property type="evidence" value="ECO:0007669"/>
    <property type="project" value="InterPro"/>
</dbReference>
<dbReference type="AlphaFoldDB" id="A0A6J5YMI4"/>
<dbReference type="Gene3D" id="1.10.1760.20">
    <property type="match status" value="1"/>
</dbReference>
<feature type="transmembrane region" description="Helical" evidence="1">
    <location>
        <begin position="97"/>
        <end position="119"/>
    </location>
</feature>
<feature type="transmembrane region" description="Helical" evidence="1">
    <location>
        <begin position="47"/>
        <end position="65"/>
    </location>
</feature>
<dbReference type="Pfam" id="PF02632">
    <property type="entry name" value="BioY"/>
    <property type="match status" value="1"/>
</dbReference>
<keyword evidence="1" id="KW-1133">Transmembrane helix</keyword>
<evidence type="ECO:0000313" key="2">
    <source>
        <dbReference type="EMBL" id="CAB4329220.1"/>
    </source>
</evidence>
<feature type="transmembrane region" description="Helical" evidence="1">
    <location>
        <begin position="163"/>
        <end position="187"/>
    </location>
</feature>
<dbReference type="PANTHER" id="PTHR34295">
    <property type="entry name" value="BIOTIN TRANSPORTER BIOY"/>
    <property type="match status" value="1"/>
</dbReference>